<evidence type="ECO:0000256" key="4">
    <source>
        <dbReference type="ARBA" id="ARBA00022825"/>
    </source>
</evidence>
<evidence type="ECO:0000256" key="3">
    <source>
        <dbReference type="ARBA" id="ARBA00022801"/>
    </source>
</evidence>
<comment type="similarity">
    <text evidence="1">Belongs to the CAF1 family.</text>
</comment>
<dbReference type="InterPro" id="IPR012337">
    <property type="entry name" value="RNaseH-like_sf"/>
</dbReference>
<dbReference type="InterPro" id="IPR023828">
    <property type="entry name" value="Peptidase_S8_Ser-AS"/>
</dbReference>
<keyword evidence="7" id="KW-1185">Reference proteome</keyword>
<comment type="caution">
    <text evidence="6">The sequence shown here is derived from an EMBL/GenBank/DDBJ whole genome shotgun (WGS) entry which is preliminary data.</text>
</comment>
<protein>
    <submittedName>
        <fullName evidence="6">Uncharacterized protein</fullName>
    </submittedName>
</protein>
<dbReference type="InterPro" id="IPR036867">
    <property type="entry name" value="R3H_dom_sf"/>
</dbReference>
<evidence type="ECO:0000256" key="5">
    <source>
        <dbReference type="SAM" id="MobiDB-lite"/>
    </source>
</evidence>
<evidence type="ECO:0000256" key="1">
    <source>
        <dbReference type="ARBA" id="ARBA00008372"/>
    </source>
</evidence>
<keyword evidence="3" id="KW-0378">Hydrolase</keyword>
<dbReference type="GO" id="GO:0003723">
    <property type="term" value="F:RNA binding"/>
    <property type="evidence" value="ECO:0007669"/>
    <property type="project" value="TreeGrafter"/>
</dbReference>
<feature type="region of interest" description="Disordered" evidence="5">
    <location>
        <begin position="509"/>
        <end position="580"/>
    </location>
</feature>
<dbReference type="Pfam" id="PF04857">
    <property type="entry name" value="CAF1"/>
    <property type="match status" value="1"/>
</dbReference>
<name>A0AAW1T9V7_9CHLO</name>
<dbReference type="SUPFAM" id="SSF53098">
    <property type="entry name" value="Ribonuclease H-like"/>
    <property type="match status" value="1"/>
</dbReference>
<dbReference type="GO" id="GO:0000175">
    <property type="term" value="F:3'-5'-RNA exonuclease activity"/>
    <property type="evidence" value="ECO:0007669"/>
    <property type="project" value="TreeGrafter"/>
</dbReference>
<keyword evidence="2" id="KW-0645">Protease</keyword>
<dbReference type="PANTHER" id="PTHR15092:SF47">
    <property type="entry name" value="POLY(A)-SPECIFIC EXORIBONUCLEASE PARN"/>
    <property type="match status" value="1"/>
</dbReference>
<dbReference type="EMBL" id="JALJOV010000197">
    <property type="protein sequence ID" value="KAK9866018.1"/>
    <property type="molecule type" value="Genomic_DNA"/>
</dbReference>
<dbReference type="Proteomes" id="UP001485043">
    <property type="component" value="Unassembled WGS sequence"/>
</dbReference>
<evidence type="ECO:0000256" key="2">
    <source>
        <dbReference type="ARBA" id="ARBA00022670"/>
    </source>
</evidence>
<dbReference type="Gene3D" id="3.30.1370.50">
    <property type="entry name" value="R3H-like domain"/>
    <property type="match status" value="1"/>
</dbReference>
<gene>
    <name evidence="6" type="ORF">WJX84_007566</name>
</gene>
<dbReference type="GO" id="GO:0008236">
    <property type="term" value="F:serine-type peptidase activity"/>
    <property type="evidence" value="ECO:0007669"/>
    <property type="project" value="UniProtKB-KW"/>
</dbReference>
<dbReference type="PROSITE" id="PS00138">
    <property type="entry name" value="SUBTILASE_SER"/>
    <property type="match status" value="1"/>
</dbReference>
<evidence type="ECO:0000313" key="6">
    <source>
        <dbReference type="EMBL" id="KAK9866018.1"/>
    </source>
</evidence>
<organism evidence="6 7">
    <name type="scientific">Apatococcus fuscideae</name>
    <dbReference type="NCBI Taxonomy" id="2026836"/>
    <lineage>
        <taxon>Eukaryota</taxon>
        <taxon>Viridiplantae</taxon>
        <taxon>Chlorophyta</taxon>
        <taxon>core chlorophytes</taxon>
        <taxon>Trebouxiophyceae</taxon>
        <taxon>Chlorellales</taxon>
        <taxon>Chlorellaceae</taxon>
        <taxon>Apatococcus</taxon>
    </lineage>
</organism>
<proteinExistence type="inferred from homology"/>
<dbReference type="Gene3D" id="3.30.420.10">
    <property type="entry name" value="Ribonuclease H-like superfamily/Ribonuclease H"/>
    <property type="match status" value="1"/>
</dbReference>
<accession>A0AAW1T9V7</accession>
<sequence length="580" mass="63767">MTGLFTNDNQQNYLDELEDRYAQVAESARKFIITQFGLSCFIWDGSRLQAHTYNFYIVPREVPGFNKRFLVDSGAIGFLASHGFDFNKCLKHGIGYMPASLRDRRLAQVEEERVYRPATVSKDADVAFVQACEAAVSQWLQGTERHLSLPPVNGYQRMLQYQTCERLQATLDSQSSFVVKRVPSLEGPLLKLTKMTTEEKAAYELEQKAARGASIVEAAGFATVMEAMRDSGKPGVGHNCIFDVAYVLESFAQPLPESWTAFKLLVQKWFPGGLYDTKHLARELLGIFEGRNHLGDLFGQLTEPERNPSLMALLQASGAGSNQLPSVDHAPGFQRYQGAETERFAHEAGYDAYMTGACFGCLMAAHEAKHACSSGTSSSSPMVTGQESRPDITHVQEYNGRLNMMRSDMHWMNLFGEDLQPDRRHLLHVHGLPYGTRPGPIAECMAAAAAKLGSADRPRATAFCGGTEFLVEIAPRGSDAEPALDIATTSLQQSGIQAKAQTYATWKASRGQDRGSSDMAASQAAGWQGRAGMQRTGAQPPAKRIRPNQARPALVSEIQPATPPRRSDAASPTKRWCTIM</sequence>
<dbReference type="InterPro" id="IPR006941">
    <property type="entry name" value="RNase_CAF1"/>
</dbReference>
<dbReference type="InterPro" id="IPR036397">
    <property type="entry name" value="RNaseH_sf"/>
</dbReference>
<dbReference type="AlphaFoldDB" id="A0AAW1T9V7"/>
<dbReference type="InterPro" id="IPR051181">
    <property type="entry name" value="CAF1_poly(A)_ribonucleases"/>
</dbReference>
<keyword evidence="4" id="KW-0720">Serine protease</keyword>
<dbReference type="GO" id="GO:0006508">
    <property type="term" value="P:proteolysis"/>
    <property type="evidence" value="ECO:0007669"/>
    <property type="project" value="UniProtKB-KW"/>
</dbReference>
<evidence type="ECO:0000313" key="7">
    <source>
        <dbReference type="Proteomes" id="UP001485043"/>
    </source>
</evidence>
<reference evidence="6 7" key="1">
    <citation type="journal article" date="2024" name="Nat. Commun.">
        <title>Phylogenomics reveals the evolutionary origins of lichenization in chlorophyte algae.</title>
        <authorList>
            <person name="Puginier C."/>
            <person name="Libourel C."/>
            <person name="Otte J."/>
            <person name="Skaloud P."/>
            <person name="Haon M."/>
            <person name="Grisel S."/>
            <person name="Petersen M."/>
            <person name="Berrin J.G."/>
            <person name="Delaux P.M."/>
            <person name="Dal Grande F."/>
            <person name="Keller J."/>
        </authorList>
    </citation>
    <scope>NUCLEOTIDE SEQUENCE [LARGE SCALE GENOMIC DNA]</scope>
    <source>
        <strain evidence="6 7">SAG 2523</strain>
    </source>
</reference>
<dbReference type="PANTHER" id="PTHR15092">
    <property type="entry name" value="POLY A -SPECIFIC RIBONUCLEASE/TARGET OF EGR1, MEMBER 1"/>
    <property type="match status" value="1"/>
</dbReference>